<evidence type="ECO:0000313" key="4">
    <source>
        <dbReference type="Proteomes" id="UP001259982"/>
    </source>
</evidence>
<dbReference type="GO" id="GO:0008168">
    <property type="term" value="F:methyltransferase activity"/>
    <property type="evidence" value="ECO:0007669"/>
    <property type="project" value="UniProtKB-KW"/>
</dbReference>
<dbReference type="Proteomes" id="UP001259982">
    <property type="component" value="Unassembled WGS sequence"/>
</dbReference>
<dbReference type="InterPro" id="IPR029063">
    <property type="entry name" value="SAM-dependent_MTases_sf"/>
</dbReference>
<accession>A0ABU3B8E3</accession>
<dbReference type="SUPFAM" id="SSF53335">
    <property type="entry name" value="S-adenosyl-L-methionine-dependent methyltransferases"/>
    <property type="match status" value="1"/>
</dbReference>
<keyword evidence="4" id="KW-1185">Reference proteome</keyword>
<organism evidence="3 4">
    <name type="scientific">Spectribacter acetivorans</name>
    <dbReference type="NCBI Taxonomy" id="3075603"/>
    <lineage>
        <taxon>Bacteria</taxon>
        <taxon>Pseudomonadati</taxon>
        <taxon>Pseudomonadota</taxon>
        <taxon>Gammaproteobacteria</taxon>
        <taxon>Salinisphaerales</taxon>
        <taxon>Salinisphaeraceae</taxon>
        <taxon>Spectribacter</taxon>
    </lineage>
</organism>
<evidence type="ECO:0000259" key="2">
    <source>
        <dbReference type="Pfam" id="PF08241"/>
    </source>
</evidence>
<dbReference type="EMBL" id="JAVRHY010000007">
    <property type="protein sequence ID" value="MDT0618747.1"/>
    <property type="molecule type" value="Genomic_DNA"/>
</dbReference>
<dbReference type="Gene3D" id="3.40.50.150">
    <property type="entry name" value="Vaccinia Virus protein VP39"/>
    <property type="match status" value="1"/>
</dbReference>
<keyword evidence="3" id="KW-0489">Methyltransferase</keyword>
<gene>
    <name evidence="3" type="ORF">RM531_09680</name>
</gene>
<proteinExistence type="predicted"/>
<keyword evidence="3" id="KW-0808">Transferase</keyword>
<dbReference type="InterPro" id="IPR013216">
    <property type="entry name" value="Methyltransf_11"/>
</dbReference>
<evidence type="ECO:0000256" key="1">
    <source>
        <dbReference type="SAM" id="MobiDB-lite"/>
    </source>
</evidence>
<dbReference type="Pfam" id="PF08241">
    <property type="entry name" value="Methyltransf_11"/>
    <property type="match status" value="1"/>
</dbReference>
<protein>
    <submittedName>
        <fullName evidence="3">Methyltransferase domain-containing protein</fullName>
    </submittedName>
</protein>
<name>A0ABU3B8E3_9GAMM</name>
<feature type="domain" description="Methyltransferase type 11" evidence="2">
    <location>
        <begin position="75"/>
        <end position="122"/>
    </location>
</feature>
<feature type="region of interest" description="Disordered" evidence="1">
    <location>
        <begin position="229"/>
        <end position="249"/>
    </location>
</feature>
<evidence type="ECO:0000313" key="3">
    <source>
        <dbReference type="EMBL" id="MDT0618747.1"/>
    </source>
</evidence>
<sequence>MRHATPAGIRSWLEGDRSRNLIALETERLQACLHRVPGYRILQIGRWGVPDDTLATCPMLCRWVADSQPDTPVDIRFDGRTLPLASGSLDAVVMPHSLELMPDPHRLLREVNRVLSDRGQVVLLGFNPYGPWALGQRLRRRGSGYPAADRLIALGRVRDWLQLLDFEVTEMRRFGPGCPWLPRSGVSLPSTAAYWLISGLAPAYLVTARKRVVPIRPIPNRWRVRRPALVGRGMPEPTARSGHSRRDAA</sequence>
<dbReference type="RefSeq" id="WP_311658932.1">
    <property type="nucleotide sequence ID" value="NZ_JAVRHY010000007.1"/>
</dbReference>
<reference evidence="3 4" key="1">
    <citation type="submission" date="2023-09" db="EMBL/GenBank/DDBJ databases">
        <authorList>
            <person name="Rey-Velasco X."/>
        </authorList>
    </citation>
    <scope>NUCLEOTIDE SEQUENCE [LARGE SCALE GENOMIC DNA]</scope>
    <source>
        <strain evidence="3 4">P385</strain>
    </source>
</reference>
<dbReference type="GO" id="GO:0032259">
    <property type="term" value="P:methylation"/>
    <property type="evidence" value="ECO:0007669"/>
    <property type="project" value="UniProtKB-KW"/>
</dbReference>
<comment type="caution">
    <text evidence="3">The sequence shown here is derived from an EMBL/GenBank/DDBJ whole genome shotgun (WGS) entry which is preliminary data.</text>
</comment>